<feature type="domain" description="Peptidase M50" evidence="12">
    <location>
        <begin position="9"/>
        <end position="364"/>
    </location>
</feature>
<keyword evidence="4 13" id="KW-0645">Protease</keyword>
<keyword evidence="10 11" id="KW-0472">Membrane</keyword>
<comment type="subcellular location">
    <subcellularLocation>
        <location evidence="2">Membrane</location>
        <topology evidence="2">Multi-pass membrane protein</topology>
    </subcellularLocation>
</comment>
<keyword evidence="9 13" id="KW-0482">Metalloprotease</keyword>
<protein>
    <submittedName>
        <fullName evidence="13">RIP metalloprotease RseP</fullName>
    </submittedName>
</protein>
<dbReference type="RefSeq" id="WP_089291217.1">
    <property type="nucleotide sequence ID" value="NZ_BOMU01000007.1"/>
</dbReference>
<comment type="cofactor">
    <cofactor evidence="1">
        <name>Zn(2+)</name>
        <dbReference type="ChEBI" id="CHEBI:29105"/>
    </cofactor>
</comment>
<proteinExistence type="inferred from homology"/>
<evidence type="ECO:0000256" key="2">
    <source>
        <dbReference type="ARBA" id="ARBA00004141"/>
    </source>
</evidence>
<keyword evidence="8 11" id="KW-1133">Transmembrane helix</keyword>
<dbReference type="CDD" id="cd06163">
    <property type="entry name" value="S2P-M50_PDZ_RseP-like"/>
    <property type="match status" value="1"/>
</dbReference>
<comment type="similarity">
    <text evidence="3">Belongs to the peptidase M50B family.</text>
</comment>
<evidence type="ECO:0000256" key="9">
    <source>
        <dbReference type="ARBA" id="ARBA00023049"/>
    </source>
</evidence>
<dbReference type="GO" id="GO:0004222">
    <property type="term" value="F:metalloendopeptidase activity"/>
    <property type="evidence" value="ECO:0007669"/>
    <property type="project" value="InterPro"/>
</dbReference>
<reference evidence="13 14" key="1">
    <citation type="submission" date="2017-06" db="EMBL/GenBank/DDBJ databases">
        <authorList>
            <person name="Kim H.J."/>
            <person name="Triplett B.A."/>
        </authorList>
    </citation>
    <scope>NUCLEOTIDE SEQUENCE [LARGE SCALE GENOMIC DNA]</scope>
    <source>
        <strain evidence="13 14">DSM 43151</strain>
    </source>
</reference>
<keyword evidence="6" id="KW-0378">Hydrolase</keyword>
<dbReference type="SUPFAM" id="SSF50156">
    <property type="entry name" value="PDZ domain-like"/>
    <property type="match status" value="1"/>
</dbReference>
<feature type="transmembrane region" description="Helical" evidence="11">
    <location>
        <begin position="99"/>
        <end position="123"/>
    </location>
</feature>
<evidence type="ECO:0000256" key="6">
    <source>
        <dbReference type="ARBA" id="ARBA00022801"/>
    </source>
</evidence>
<dbReference type="GO" id="GO:0006508">
    <property type="term" value="P:proteolysis"/>
    <property type="evidence" value="ECO:0007669"/>
    <property type="project" value="UniProtKB-KW"/>
</dbReference>
<dbReference type="Pfam" id="PF02163">
    <property type="entry name" value="Peptidase_M50"/>
    <property type="match status" value="1"/>
</dbReference>
<sequence>MLFWLGAAAFALTILISVSLHELGHMITGKRFGMKVTQYFVGFGPTIFSFRRGETEYGLKAIPLGGFCKIVGMTPQDDDVAPEDQPRAMWRFPVWKRTIVMSAGSITHFALAIGGIYVMALVFGLPNPAYPTTDPELRALPAKIRVSECVSLTLAEGDCKPGVSGVPGPAQSARLQQGDVITKVGTTPVANYGQLVDAIRAQQAGPVDFGYERGGQAGTTTVTLVQAERPADDGSVVKTAMAGVGADLSDTPVYVKYGPVAAFSATGDQTVAMFKATGEAIKKVPQKLPALWHSITGGERDPNTPISVVGASRLGGEAVEHGAWDLFWQIFIGLNVFIGVFNLLPLLPLDGGHIAIAWYERVRSWLYQRLRKPDPGRVDYYKLMPLTYAVILIGGAFTLLTVTADIINPITIFK</sequence>
<evidence type="ECO:0000256" key="3">
    <source>
        <dbReference type="ARBA" id="ARBA00007931"/>
    </source>
</evidence>
<evidence type="ECO:0000313" key="13">
    <source>
        <dbReference type="EMBL" id="SNR27623.1"/>
    </source>
</evidence>
<organism evidence="13 14">
    <name type="scientific">Actinoplanes regularis</name>
    <dbReference type="NCBI Taxonomy" id="52697"/>
    <lineage>
        <taxon>Bacteria</taxon>
        <taxon>Bacillati</taxon>
        <taxon>Actinomycetota</taxon>
        <taxon>Actinomycetes</taxon>
        <taxon>Micromonosporales</taxon>
        <taxon>Micromonosporaceae</taxon>
        <taxon>Actinoplanes</taxon>
    </lineage>
</organism>
<dbReference type="InterPro" id="IPR004387">
    <property type="entry name" value="Pept_M50_Zn"/>
</dbReference>
<evidence type="ECO:0000256" key="5">
    <source>
        <dbReference type="ARBA" id="ARBA00022692"/>
    </source>
</evidence>
<accession>A0A238V214</accession>
<gene>
    <name evidence="13" type="ORF">SAMN06264365_101436</name>
</gene>
<dbReference type="InterPro" id="IPR036034">
    <property type="entry name" value="PDZ_sf"/>
</dbReference>
<evidence type="ECO:0000256" key="11">
    <source>
        <dbReference type="SAM" id="Phobius"/>
    </source>
</evidence>
<name>A0A238V214_9ACTN</name>
<keyword evidence="14" id="KW-1185">Reference proteome</keyword>
<evidence type="ECO:0000256" key="8">
    <source>
        <dbReference type="ARBA" id="ARBA00022989"/>
    </source>
</evidence>
<dbReference type="PANTHER" id="PTHR42837">
    <property type="entry name" value="REGULATOR OF SIGMA-E PROTEASE RSEP"/>
    <property type="match status" value="1"/>
</dbReference>
<dbReference type="OrthoDB" id="9782003at2"/>
<evidence type="ECO:0000256" key="4">
    <source>
        <dbReference type="ARBA" id="ARBA00022670"/>
    </source>
</evidence>
<evidence type="ECO:0000256" key="10">
    <source>
        <dbReference type="ARBA" id="ARBA00023136"/>
    </source>
</evidence>
<dbReference type="GO" id="GO:0016020">
    <property type="term" value="C:membrane"/>
    <property type="evidence" value="ECO:0007669"/>
    <property type="project" value="UniProtKB-SubCell"/>
</dbReference>
<evidence type="ECO:0000259" key="12">
    <source>
        <dbReference type="Pfam" id="PF02163"/>
    </source>
</evidence>
<keyword evidence="7" id="KW-0862">Zinc</keyword>
<dbReference type="AlphaFoldDB" id="A0A238V214"/>
<evidence type="ECO:0000256" key="1">
    <source>
        <dbReference type="ARBA" id="ARBA00001947"/>
    </source>
</evidence>
<dbReference type="Proteomes" id="UP000198415">
    <property type="component" value="Unassembled WGS sequence"/>
</dbReference>
<dbReference type="PANTHER" id="PTHR42837:SF2">
    <property type="entry name" value="MEMBRANE METALLOPROTEASE ARASP2, CHLOROPLASTIC-RELATED"/>
    <property type="match status" value="1"/>
</dbReference>
<keyword evidence="5 11" id="KW-0812">Transmembrane</keyword>
<dbReference type="EMBL" id="FZNR01000001">
    <property type="protein sequence ID" value="SNR27623.1"/>
    <property type="molecule type" value="Genomic_DNA"/>
</dbReference>
<feature type="transmembrane region" description="Helical" evidence="11">
    <location>
        <begin position="386"/>
        <end position="407"/>
    </location>
</feature>
<dbReference type="InterPro" id="IPR008915">
    <property type="entry name" value="Peptidase_M50"/>
</dbReference>
<evidence type="ECO:0000256" key="7">
    <source>
        <dbReference type="ARBA" id="ARBA00022833"/>
    </source>
</evidence>
<evidence type="ECO:0000313" key="14">
    <source>
        <dbReference type="Proteomes" id="UP000198415"/>
    </source>
</evidence>
<dbReference type="Gene3D" id="2.30.42.10">
    <property type="match status" value="1"/>
</dbReference>